<proteinExistence type="predicted"/>
<reference evidence="1 2" key="1">
    <citation type="submission" date="2018-12" db="EMBL/GenBank/DDBJ databases">
        <title>Genome analysis provides insights into bioremediation potentialities of Halogeometricum borinquense strain N11.</title>
        <authorList>
            <person name="Najjari A."/>
            <person name="Youssef N."/>
            <person name="Fhoula I."/>
            <person name="Ben Dhia O."/>
            <person name="Mahjoubi M."/>
            <person name="Ouzari H.I."/>
            <person name="Cherif A."/>
        </authorList>
    </citation>
    <scope>NUCLEOTIDE SEQUENCE [LARGE SCALE GENOMIC DNA]</scope>
    <source>
        <strain evidence="1 2">N11</strain>
    </source>
</reference>
<comment type="caution">
    <text evidence="1">The sequence shown here is derived from an EMBL/GenBank/DDBJ whole genome shotgun (WGS) entry which is preliminary data.</text>
</comment>
<accession>A0A482T740</accession>
<dbReference type="NCBIfam" id="TIGR04449">
    <property type="entry name" value="halocin_C8_dom"/>
    <property type="match status" value="1"/>
</dbReference>
<name>A0A482T740_9EURY</name>
<sequence>MVGAACELSGGYLSYATCFEAAVASAEFSPLGSAAIGALCTYLIEEASILSCGSGAYVICSSTGICQPIT</sequence>
<protein>
    <submittedName>
        <fullName evidence="1">Uncharacterized protein</fullName>
    </submittedName>
</protein>
<dbReference type="AlphaFoldDB" id="A0A482T740"/>
<organism evidence="1 2">
    <name type="scientific">Halogeometricum borinquense</name>
    <dbReference type="NCBI Taxonomy" id="60847"/>
    <lineage>
        <taxon>Archaea</taxon>
        <taxon>Methanobacteriati</taxon>
        <taxon>Methanobacteriota</taxon>
        <taxon>Stenosarchaea group</taxon>
        <taxon>Halobacteria</taxon>
        <taxon>Halobacteriales</taxon>
        <taxon>Haloferacaceae</taxon>
        <taxon>Halogeometricum</taxon>
    </lineage>
</organism>
<gene>
    <name evidence="1" type="ORF">ELS19_17000</name>
</gene>
<evidence type="ECO:0000313" key="1">
    <source>
        <dbReference type="EMBL" id="RYJ08717.1"/>
    </source>
</evidence>
<dbReference type="InterPro" id="IPR031033">
    <property type="entry name" value="Halocin_C8_dom"/>
</dbReference>
<dbReference type="Proteomes" id="UP000294028">
    <property type="component" value="Unassembled WGS sequence"/>
</dbReference>
<evidence type="ECO:0000313" key="2">
    <source>
        <dbReference type="Proteomes" id="UP000294028"/>
    </source>
</evidence>
<dbReference type="EMBL" id="RZHH01000003">
    <property type="protein sequence ID" value="RYJ08717.1"/>
    <property type="molecule type" value="Genomic_DNA"/>
</dbReference>